<dbReference type="Proteomes" id="UP000626109">
    <property type="component" value="Unassembled WGS sequence"/>
</dbReference>
<evidence type="ECO:0000313" key="2">
    <source>
        <dbReference type="EMBL" id="CAE8658809.1"/>
    </source>
</evidence>
<comment type="caution">
    <text evidence="2">The sequence shown here is derived from an EMBL/GenBank/DDBJ whole genome shotgun (WGS) entry which is preliminary data.</text>
</comment>
<proteinExistence type="predicted"/>
<reference evidence="2" key="1">
    <citation type="submission" date="2021-02" db="EMBL/GenBank/DDBJ databases">
        <authorList>
            <person name="Dougan E. K."/>
            <person name="Rhodes N."/>
            <person name="Thang M."/>
            <person name="Chan C."/>
        </authorList>
    </citation>
    <scope>NUCLEOTIDE SEQUENCE</scope>
</reference>
<sequence>HGIHQLWHGSGSSFFAAKRCPGPEAACPGEAPSELTVSESPEDAPATTNLGTTETLLQLEAGDEARSLGLDVEAAENGRALRVKAIKSNGLVHDWNAGGDNVISPGDLIMSANGVDGSPAILQECQKVGPLRLLLRRHSEPCQVVAWGHQQCGGDCRGLPAAQLDSFVMAGRRVRAVVGNTYAVAALIDGGSVVTWGDPERGGDSTAVAGQLVDVKAIVGTDSAFAALTDQGDVVAWGDKSEGGELPSRRRLSISSGLKSRTTLTDGAVRMAQEEEEAVANEPESCCSPRLLCGNSAAFAAVDASGQVFAWGDPSSGGRTADAEEAVSQLQGGRVRQLVGNGHAFAALSEGGGVACWGDASCGADCNACAVSVILYFIVVGDCCCLLFF</sequence>
<dbReference type="SUPFAM" id="SSF50985">
    <property type="entry name" value="RCC1/BLIP-II"/>
    <property type="match status" value="1"/>
</dbReference>
<protein>
    <submittedName>
        <fullName evidence="2">Uncharacterized protein</fullName>
    </submittedName>
</protein>
<dbReference type="EMBL" id="CAJNNW010016274">
    <property type="protein sequence ID" value="CAE8658809.1"/>
    <property type="molecule type" value="Genomic_DNA"/>
</dbReference>
<dbReference type="InterPro" id="IPR009091">
    <property type="entry name" value="RCC1/BLIP-II"/>
</dbReference>
<evidence type="ECO:0000256" key="1">
    <source>
        <dbReference type="SAM" id="MobiDB-lite"/>
    </source>
</evidence>
<organism evidence="2 3">
    <name type="scientific">Polarella glacialis</name>
    <name type="common">Dinoflagellate</name>
    <dbReference type="NCBI Taxonomy" id="89957"/>
    <lineage>
        <taxon>Eukaryota</taxon>
        <taxon>Sar</taxon>
        <taxon>Alveolata</taxon>
        <taxon>Dinophyceae</taxon>
        <taxon>Suessiales</taxon>
        <taxon>Suessiaceae</taxon>
        <taxon>Polarella</taxon>
    </lineage>
</organism>
<accession>A0A813IYT2</accession>
<name>A0A813IYT2_POLGL</name>
<evidence type="ECO:0000313" key="3">
    <source>
        <dbReference type="Proteomes" id="UP000626109"/>
    </source>
</evidence>
<feature type="non-terminal residue" evidence="2">
    <location>
        <position position="389"/>
    </location>
</feature>
<gene>
    <name evidence="2" type="ORF">PGLA2088_LOCUS13577</name>
</gene>
<dbReference type="Gene3D" id="2.130.10.30">
    <property type="entry name" value="Regulator of chromosome condensation 1/beta-lactamase-inhibitor protein II"/>
    <property type="match status" value="2"/>
</dbReference>
<feature type="region of interest" description="Disordered" evidence="1">
    <location>
        <begin position="26"/>
        <end position="48"/>
    </location>
</feature>
<dbReference type="AlphaFoldDB" id="A0A813IYT2"/>